<evidence type="ECO:0000313" key="2">
    <source>
        <dbReference type="Proteomes" id="UP001645038"/>
    </source>
</evidence>
<evidence type="ECO:0008006" key="3">
    <source>
        <dbReference type="Google" id="ProtNLM"/>
    </source>
</evidence>
<dbReference type="Proteomes" id="UP001645038">
    <property type="component" value="Unassembled WGS sequence"/>
</dbReference>
<comment type="caution">
    <text evidence="1">The sequence shown here is derived from an EMBL/GenBank/DDBJ whole genome shotgun (WGS) entry which is preliminary data.</text>
</comment>
<dbReference type="RefSeq" id="WP_192539752.1">
    <property type="nucleotide sequence ID" value="NZ_RRZB01000077.1"/>
</dbReference>
<protein>
    <recommendedName>
        <fullName evidence="3">HemN C-terminal domain-containing protein</fullName>
    </recommendedName>
</protein>
<gene>
    <name evidence="1" type="ORF">EI547_18015</name>
</gene>
<sequence>MHAHYVYDSSHTPATNAQRSLRHCLSSVAEMLYDHGYVLESITLAQRGLAERELGALRAQAPEWAACQEILETSGAATFNGYDRFVLTAMGRELMFDMFGQGAADCA</sequence>
<accession>A0ABR9G348</accession>
<organism evidence="1 2">
    <name type="scientific">Halomonas colorata</name>
    <dbReference type="NCBI Taxonomy" id="2742615"/>
    <lineage>
        <taxon>Bacteria</taxon>
        <taxon>Pseudomonadati</taxon>
        <taxon>Pseudomonadota</taxon>
        <taxon>Gammaproteobacteria</taxon>
        <taxon>Oceanospirillales</taxon>
        <taxon>Halomonadaceae</taxon>
        <taxon>Halomonas</taxon>
    </lineage>
</organism>
<evidence type="ECO:0000313" key="1">
    <source>
        <dbReference type="EMBL" id="MBE0465326.1"/>
    </source>
</evidence>
<name>A0ABR9G348_9GAMM</name>
<dbReference type="EMBL" id="RRZB01000077">
    <property type="protein sequence ID" value="MBE0465326.1"/>
    <property type="molecule type" value="Genomic_DNA"/>
</dbReference>
<reference evidence="1 2" key="1">
    <citation type="submission" date="2020-07" db="EMBL/GenBank/DDBJ databases">
        <title>Halophilic bacteria isolated from french cheeses.</title>
        <authorList>
            <person name="Kothe C.I."/>
            <person name="Farah-Kraiem B."/>
            <person name="Renault P."/>
            <person name="Dridi B."/>
        </authorList>
    </citation>
    <scope>NUCLEOTIDE SEQUENCE [LARGE SCALE GENOMIC DNA]</scope>
    <source>
        <strain evidence="1 2">FME20</strain>
    </source>
</reference>
<proteinExistence type="predicted"/>
<keyword evidence="2" id="KW-1185">Reference proteome</keyword>